<dbReference type="PROSITE" id="PS51837">
    <property type="entry name" value="LITAF"/>
    <property type="match status" value="1"/>
</dbReference>
<dbReference type="SMART" id="SM00714">
    <property type="entry name" value="LITAF"/>
    <property type="match status" value="1"/>
</dbReference>
<feature type="compositionally biased region" description="Low complexity" evidence="6">
    <location>
        <begin position="39"/>
        <end position="81"/>
    </location>
</feature>
<evidence type="ECO:0000256" key="1">
    <source>
        <dbReference type="ARBA" id="ARBA00004170"/>
    </source>
</evidence>
<dbReference type="InterPro" id="IPR037519">
    <property type="entry name" value="LITAF_fam"/>
</dbReference>
<evidence type="ECO:0000313" key="9">
    <source>
        <dbReference type="Proteomes" id="UP001201980"/>
    </source>
</evidence>
<accession>A0AAD5RKL2</accession>
<evidence type="ECO:0000256" key="3">
    <source>
        <dbReference type="ARBA" id="ARBA00022723"/>
    </source>
</evidence>
<feature type="compositionally biased region" description="Polar residues" evidence="6">
    <location>
        <begin position="1"/>
        <end position="14"/>
    </location>
</feature>
<keyword evidence="9" id="KW-1185">Reference proteome</keyword>
<name>A0AAD5RKL2_9PEZI</name>
<dbReference type="Pfam" id="PF10601">
    <property type="entry name" value="zf-LITAF-like"/>
    <property type="match status" value="1"/>
</dbReference>
<feature type="domain" description="LITAF" evidence="7">
    <location>
        <begin position="82"/>
        <end position="163"/>
    </location>
</feature>
<dbReference type="InterPro" id="IPR006629">
    <property type="entry name" value="LITAF"/>
</dbReference>
<dbReference type="Proteomes" id="UP001201980">
    <property type="component" value="Unassembled WGS sequence"/>
</dbReference>
<protein>
    <recommendedName>
        <fullName evidence="7">LITAF domain-containing protein</fullName>
    </recommendedName>
</protein>
<evidence type="ECO:0000256" key="2">
    <source>
        <dbReference type="ARBA" id="ARBA00005975"/>
    </source>
</evidence>
<dbReference type="EMBL" id="JAKWBI020000368">
    <property type="protein sequence ID" value="KAJ2895897.1"/>
    <property type="molecule type" value="Genomic_DNA"/>
</dbReference>
<keyword evidence="3" id="KW-0479">Metal-binding</keyword>
<feature type="compositionally biased region" description="Pro residues" evidence="6">
    <location>
        <begin position="171"/>
        <end position="182"/>
    </location>
</feature>
<comment type="caution">
    <text evidence="8">The sequence shown here is derived from an EMBL/GenBank/DDBJ whole genome shotgun (WGS) entry which is preliminary data.</text>
</comment>
<evidence type="ECO:0000256" key="6">
    <source>
        <dbReference type="SAM" id="MobiDB-lite"/>
    </source>
</evidence>
<dbReference type="PANTHER" id="PTHR23292">
    <property type="entry name" value="LIPOPOLYSACCHARIDE-INDUCED TUMOR NECROSIS FACTOR-ALPHA FACTOR"/>
    <property type="match status" value="1"/>
</dbReference>
<evidence type="ECO:0000313" key="8">
    <source>
        <dbReference type="EMBL" id="KAJ2895897.1"/>
    </source>
</evidence>
<comment type="similarity">
    <text evidence="2">Belongs to the CDIP1/LITAF family.</text>
</comment>
<dbReference type="PANTHER" id="PTHR23292:SF6">
    <property type="entry name" value="FI16602P1-RELATED"/>
    <property type="match status" value="1"/>
</dbReference>
<keyword evidence="5" id="KW-0472">Membrane</keyword>
<dbReference type="GO" id="GO:0008270">
    <property type="term" value="F:zinc ion binding"/>
    <property type="evidence" value="ECO:0007669"/>
    <property type="project" value="TreeGrafter"/>
</dbReference>
<reference evidence="8" key="1">
    <citation type="submission" date="2022-07" db="EMBL/GenBank/DDBJ databases">
        <title>Draft genome sequence of Zalerion maritima ATCC 34329, a (micro)plastics degrading marine fungus.</title>
        <authorList>
            <person name="Paco A."/>
            <person name="Goncalves M.F.M."/>
            <person name="Rocha-Santos T.A.P."/>
            <person name="Alves A."/>
        </authorList>
    </citation>
    <scope>NUCLEOTIDE SEQUENCE</scope>
    <source>
        <strain evidence="8">ATCC 34329</strain>
    </source>
</reference>
<dbReference type="AlphaFoldDB" id="A0AAD5RKL2"/>
<keyword evidence="4" id="KW-0862">Zinc</keyword>
<proteinExistence type="inferred from homology"/>
<evidence type="ECO:0000259" key="7">
    <source>
        <dbReference type="PROSITE" id="PS51837"/>
    </source>
</evidence>
<comment type="subcellular location">
    <subcellularLocation>
        <location evidence="1">Membrane</location>
        <topology evidence="1">Peripheral membrane protein</topology>
    </subcellularLocation>
</comment>
<evidence type="ECO:0000256" key="5">
    <source>
        <dbReference type="ARBA" id="ARBA00023136"/>
    </source>
</evidence>
<feature type="region of interest" description="Disordered" evidence="6">
    <location>
        <begin position="1"/>
        <end position="90"/>
    </location>
</feature>
<sequence>MEASHEQLQQQGTSPVPAHQDNFHPGNDIPKQPPPPEYSPSQEQAPRQLAFPEDQQQQQQQQQPEPQPQQEYQQMAQQQQPGGYIMETPLPSLGEHPAVVRCTKCNQVGMTRVEYESGGSTHGWAALLCLCCCLGCIPYMMSSLKDVVHYCNHCNAALITWHRSGRTTVHAPPPQHTQPQPPADNNNKYQ</sequence>
<organism evidence="8 9">
    <name type="scientific">Zalerion maritima</name>
    <dbReference type="NCBI Taxonomy" id="339359"/>
    <lineage>
        <taxon>Eukaryota</taxon>
        <taxon>Fungi</taxon>
        <taxon>Dikarya</taxon>
        <taxon>Ascomycota</taxon>
        <taxon>Pezizomycotina</taxon>
        <taxon>Sordariomycetes</taxon>
        <taxon>Lulworthiomycetidae</taxon>
        <taxon>Lulworthiales</taxon>
        <taxon>Lulworthiaceae</taxon>
        <taxon>Zalerion</taxon>
    </lineage>
</organism>
<gene>
    <name evidence="8" type="ORF">MKZ38_006053</name>
</gene>
<feature type="region of interest" description="Disordered" evidence="6">
    <location>
        <begin position="167"/>
        <end position="190"/>
    </location>
</feature>
<evidence type="ECO:0000256" key="4">
    <source>
        <dbReference type="ARBA" id="ARBA00022833"/>
    </source>
</evidence>
<dbReference type="GO" id="GO:0016020">
    <property type="term" value="C:membrane"/>
    <property type="evidence" value="ECO:0007669"/>
    <property type="project" value="UniProtKB-SubCell"/>
</dbReference>